<organism evidence="4 5">
    <name type="scientific">Discostella pseudostelligera</name>
    <dbReference type="NCBI Taxonomy" id="259834"/>
    <lineage>
        <taxon>Eukaryota</taxon>
        <taxon>Sar</taxon>
        <taxon>Stramenopiles</taxon>
        <taxon>Ochrophyta</taxon>
        <taxon>Bacillariophyta</taxon>
        <taxon>Coscinodiscophyceae</taxon>
        <taxon>Thalassiosirophycidae</taxon>
        <taxon>Stephanodiscales</taxon>
        <taxon>Stephanodiscaceae</taxon>
        <taxon>Discostella</taxon>
    </lineage>
</organism>
<evidence type="ECO:0000256" key="1">
    <source>
        <dbReference type="PROSITE-ProRule" id="PRU00339"/>
    </source>
</evidence>
<evidence type="ECO:0000259" key="3">
    <source>
        <dbReference type="PROSITE" id="PS50800"/>
    </source>
</evidence>
<evidence type="ECO:0000313" key="5">
    <source>
        <dbReference type="Proteomes" id="UP001530293"/>
    </source>
</evidence>
<sequence>MSFSPSASRVAVCLISVGLTTAFGPSQLPRSSGAARIRPLHLYDNSNSDLGGGEAPLQKNLFASQKERREEERRRKARLEEGFATPGVSSAIPGAKDFAINVDKTEREYLQSLSTSDDDSVIDENNVDKYVSIWTDEGLAHLRMLRFHEAATSFNKVYQIKPDAYLWQDGLLKYYLEDYHGAAESLAKNAFRYESRFMEPASEERIWRDAAELKIVRTLNGGRRLKNKQFPAAMKVPIEDGVDEDQSEIDNIASERRKVLRLARQLFFNSLRDNSAGVALARAQLQAMCGDSFPSSLKSTLPLLPKSEQQQQLSSSLNSQPDRKMYKLHSLFYLGLHYDALGKASESKQCMKMAVQMCANKISGNSQDITYLLPVIHMTIRDWYDDDDFDVDASDSAPNSEYDEGKRFQLNEGSVGIDNNEQRDRLQSMNVVDLKLELKKRNLKVSGPKKELIDRLLADLNKDTLAP</sequence>
<keyword evidence="5" id="KW-1185">Reference proteome</keyword>
<feature type="signal peptide" evidence="2">
    <location>
        <begin position="1"/>
        <end position="22"/>
    </location>
</feature>
<dbReference type="InterPro" id="IPR003034">
    <property type="entry name" value="SAP_dom"/>
</dbReference>
<dbReference type="Pfam" id="PF02037">
    <property type="entry name" value="SAP"/>
    <property type="match status" value="1"/>
</dbReference>
<dbReference type="InterPro" id="IPR036361">
    <property type="entry name" value="SAP_dom_sf"/>
</dbReference>
<gene>
    <name evidence="4" type="ORF">ACHAWU_005950</name>
</gene>
<name>A0ABD3M8L4_9STRA</name>
<dbReference type="SUPFAM" id="SSF68906">
    <property type="entry name" value="SAP domain"/>
    <property type="match status" value="1"/>
</dbReference>
<evidence type="ECO:0000256" key="2">
    <source>
        <dbReference type="SAM" id="SignalP"/>
    </source>
</evidence>
<dbReference type="InterPro" id="IPR019734">
    <property type="entry name" value="TPR_rpt"/>
</dbReference>
<keyword evidence="2" id="KW-0732">Signal</keyword>
<proteinExistence type="predicted"/>
<comment type="caution">
    <text evidence="4">The sequence shown here is derived from an EMBL/GenBank/DDBJ whole genome shotgun (WGS) entry which is preliminary data.</text>
</comment>
<accession>A0ABD3M8L4</accession>
<dbReference type="SMART" id="SM00513">
    <property type="entry name" value="SAP"/>
    <property type="match status" value="1"/>
</dbReference>
<dbReference type="PROSITE" id="PS50005">
    <property type="entry name" value="TPR"/>
    <property type="match status" value="1"/>
</dbReference>
<dbReference type="InterPro" id="IPR011990">
    <property type="entry name" value="TPR-like_helical_dom_sf"/>
</dbReference>
<feature type="repeat" description="TPR" evidence="1">
    <location>
        <begin position="131"/>
        <end position="164"/>
    </location>
</feature>
<reference evidence="4 5" key="1">
    <citation type="submission" date="2024-10" db="EMBL/GenBank/DDBJ databases">
        <title>Updated reference genomes for cyclostephanoid diatoms.</title>
        <authorList>
            <person name="Roberts W.R."/>
            <person name="Alverson A.J."/>
        </authorList>
    </citation>
    <scope>NUCLEOTIDE SEQUENCE [LARGE SCALE GENOMIC DNA]</scope>
    <source>
        <strain evidence="4 5">AJA232-27</strain>
    </source>
</reference>
<dbReference type="EMBL" id="JALLBG020000186">
    <property type="protein sequence ID" value="KAL3760415.1"/>
    <property type="molecule type" value="Genomic_DNA"/>
</dbReference>
<evidence type="ECO:0000313" key="4">
    <source>
        <dbReference type="EMBL" id="KAL3760415.1"/>
    </source>
</evidence>
<dbReference type="PROSITE" id="PS50800">
    <property type="entry name" value="SAP"/>
    <property type="match status" value="1"/>
</dbReference>
<dbReference type="Gene3D" id="1.10.720.30">
    <property type="entry name" value="SAP domain"/>
    <property type="match status" value="1"/>
</dbReference>
<dbReference type="SUPFAM" id="SSF48452">
    <property type="entry name" value="TPR-like"/>
    <property type="match status" value="1"/>
</dbReference>
<feature type="domain" description="SAP" evidence="3">
    <location>
        <begin position="426"/>
        <end position="460"/>
    </location>
</feature>
<keyword evidence="1" id="KW-0802">TPR repeat</keyword>
<protein>
    <recommendedName>
        <fullName evidence="3">SAP domain-containing protein</fullName>
    </recommendedName>
</protein>
<dbReference type="AlphaFoldDB" id="A0ABD3M8L4"/>
<feature type="chain" id="PRO_5044801094" description="SAP domain-containing protein" evidence="2">
    <location>
        <begin position="23"/>
        <end position="467"/>
    </location>
</feature>
<dbReference type="Proteomes" id="UP001530293">
    <property type="component" value="Unassembled WGS sequence"/>
</dbReference>